<dbReference type="Gene3D" id="3.40.1160.10">
    <property type="entry name" value="Acetylglutamate kinase-like"/>
    <property type="match status" value="1"/>
</dbReference>
<keyword evidence="30" id="KW-1185">Reference proteome</keyword>
<dbReference type="InterPro" id="IPR054352">
    <property type="entry name" value="ACT_Aspartokinase"/>
</dbReference>
<keyword evidence="21" id="KW-0457">Lysine biosynthesis</keyword>
<evidence type="ECO:0000256" key="8">
    <source>
        <dbReference type="ARBA" id="ARBA00010046"/>
    </source>
</evidence>
<keyword evidence="12" id="KW-0791">Threonine biosynthesis</keyword>
<evidence type="ECO:0000256" key="13">
    <source>
        <dbReference type="ARBA" id="ARBA00022723"/>
    </source>
</evidence>
<name>A0A0Q9Z8B4_9FLAO</name>
<feature type="domain" description="ACT" evidence="28">
    <location>
        <begin position="400"/>
        <end position="473"/>
    </location>
</feature>
<keyword evidence="22" id="KW-0486">Methionine biosynthesis</keyword>
<dbReference type="FunFam" id="3.30.360.10:FF:000006">
    <property type="entry name" value="Bifunctional aspartokinase/homoserine dehydrogenase"/>
    <property type="match status" value="1"/>
</dbReference>
<evidence type="ECO:0000256" key="9">
    <source>
        <dbReference type="ARBA" id="ARBA00011881"/>
    </source>
</evidence>
<comment type="caution">
    <text evidence="29">The sequence shown here is derived from an EMBL/GenBank/DDBJ whole genome shotgun (WGS) entry which is preliminary data.</text>
</comment>
<dbReference type="CDD" id="cd04243">
    <property type="entry name" value="AAK_AK-HSDH-like"/>
    <property type="match status" value="1"/>
</dbReference>
<proteinExistence type="inferred from homology"/>
<dbReference type="STRING" id="270918.APR42_04510"/>
<dbReference type="InterPro" id="IPR036291">
    <property type="entry name" value="NAD(P)-bd_dom_sf"/>
</dbReference>
<dbReference type="GO" id="GO:0009090">
    <property type="term" value="P:homoserine biosynthetic process"/>
    <property type="evidence" value="ECO:0007669"/>
    <property type="project" value="UniProtKB-ARBA"/>
</dbReference>
<dbReference type="Pfam" id="PF22468">
    <property type="entry name" value="ACT_9"/>
    <property type="match status" value="2"/>
</dbReference>
<evidence type="ECO:0000259" key="28">
    <source>
        <dbReference type="PROSITE" id="PS51671"/>
    </source>
</evidence>
<evidence type="ECO:0000256" key="7">
    <source>
        <dbReference type="ARBA" id="ARBA00007952"/>
    </source>
</evidence>
<gene>
    <name evidence="29" type="ORF">APR42_04510</name>
</gene>
<evidence type="ECO:0000256" key="11">
    <source>
        <dbReference type="ARBA" id="ARBA00022679"/>
    </source>
</evidence>
<dbReference type="EMBL" id="LKTP01000012">
    <property type="protein sequence ID" value="KRG29200.1"/>
    <property type="molecule type" value="Genomic_DNA"/>
</dbReference>
<comment type="pathway">
    <text evidence="4">Amino-acid biosynthesis; L-threonine biosynthesis; L-threonine from L-aspartate: step 3/5.</text>
</comment>
<comment type="catalytic activity">
    <reaction evidence="26">
        <text>L-homoserine + NADP(+) = L-aspartate 4-semialdehyde + NADPH + H(+)</text>
        <dbReference type="Rhea" id="RHEA:15761"/>
        <dbReference type="ChEBI" id="CHEBI:15378"/>
        <dbReference type="ChEBI" id="CHEBI:57476"/>
        <dbReference type="ChEBI" id="CHEBI:57783"/>
        <dbReference type="ChEBI" id="CHEBI:58349"/>
        <dbReference type="ChEBI" id="CHEBI:537519"/>
        <dbReference type="EC" id="1.1.1.3"/>
    </reaction>
    <physiologicalReaction direction="right-to-left" evidence="26">
        <dbReference type="Rhea" id="RHEA:15763"/>
    </physiologicalReaction>
</comment>
<comment type="pathway">
    <text evidence="2">Amino-acid biosynthesis; L-lysine biosynthesis via DAP pathway; (S)-tetrahydrodipicolinate from L-aspartate: step 1/4.</text>
</comment>
<dbReference type="InterPro" id="IPR002912">
    <property type="entry name" value="ACT_dom"/>
</dbReference>
<dbReference type="GO" id="GO:0009089">
    <property type="term" value="P:lysine biosynthetic process via diaminopimelate"/>
    <property type="evidence" value="ECO:0007669"/>
    <property type="project" value="UniProtKB-UniPathway"/>
</dbReference>
<dbReference type="GO" id="GO:0050661">
    <property type="term" value="F:NADP binding"/>
    <property type="evidence" value="ECO:0007669"/>
    <property type="project" value="InterPro"/>
</dbReference>
<evidence type="ECO:0000256" key="5">
    <source>
        <dbReference type="ARBA" id="ARBA00005062"/>
    </source>
</evidence>
<evidence type="ECO:0000256" key="15">
    <source>
        <dbReference type="ARBA" id="ARBA00022777"/>
    </source>
</evidence>
<dbReference type="UniPathway" id="UPA00051">
    <property type="reaction ID" value="UER00462"/>
</dbReference>
<evidence type="ECO:0000256" key="3">
    <source>
        <dbReference type="ARBA" id="ARBA00004986"/>
    </source>
</evidence>
<comment type="catalytic activity">
    <reaction evidence="27">
        <text>L-homoserine + NAD(+) = L-aspartate 4-semialdehyde + NADH + H(+)</text>
        <dbReference type="Rhea" id="RHEA:15757"/>
        <dbReference type="ChEBI" id="CHEBI:15378"/>
        <dbReference type="ChEBI" id="CHEBI:57476"/>
        <dbReference type="ChEBI" id="CHEBI:57540"/>
        <dbReference type="ChEBI" id="CHEBI:57945"/>
        <dbReference type="ChEBI" id="CHEBI:537519"/>
        <dbReference type="EC" id="1.1.1.3"/>
    </reaction>
    <physiologicalReaction direction="right-to-left" evidence="27">
        <dbReference type="Rhea" id="RHEA:15759"/>
    </physiologicalReaction>
</comment>
<dbReference type="UniPathway" id="UPA00050">
    <property type="reaction ID" value="UER00063"/>
</dbReference>
<dbReference type="CDD" id="cd04921">
    <property type="entry name" value="ACT_AKi-HSDH-ThrA-like_1"/>
    <property type="match status" value="1"/>
</dbReference>
<evidence type="ECO:0000256" key="20">
    <source>
        <dbReference type="ARBA" id="ARBA00023053"/>
    </source>
</evidence>
<dbReference type="SUPFAM" id="SSF51735">
    <property type="entry name" value="NAD(P)-binding Rossmann-fold domains"/>
    <property type="match status" value="1"/>
</dbReference>
<evidence type="ECO:0000256" key="14">
    <source>
        <dbReference type="ARBA" id="ARBA00022741"/>
    </source>
</evidence>
<sequence length="815" mass="90875">MKVLKFGGTSLASPERIKLVAKTVQKHLKEDKTLVVFSAFGGVTNDLLKMADLASKEDLAYKELLIKNEKRHLEAVKELIPVQAQSSILSKVKTELNRLETLYEGVYLLNELSNKTRHVVSGFGEVLSSLIIAEYFKNLGINSQYVDSRELIVCKNTNEKVQVNYQLTNTHIEKYFAEKDASLFIAPGFVSRNEQGVPSTLGRGGSDFTAALYGAALDVKEVLIYTDVNGMYTANPQIVPHAYSLKDISYQEAMELSHFGAKVLYPPTLQPLLDKQISIRIKNTFKPDEDGTLISRSSEKNFRWVTGITHIDSIKLLNIEGSGMVGIPGFSKRFFEVLFQENINVVLITQASSEHSICIAVKDDEAELAKEALDEAFEVEIQYKKIKPVEIEENVAIVALVGDRMKSHHGLSGKMFSALGNNNINIRAIAQGSSERNISAVIAKKDVKKALNTLHEQFFEVPSKELNLFITGVGNVGSKLLNQLKKQEKFLLENLRLKVRVHGLSNSRKMLFDENGIDLQNWEKALEKGEKADKAEFFKKVDSFNLRNSIFVDNTASAEISAWYKEYLANSVSVVTCNKIACADSFENYQELQNLAREYGASFLYETNVGAGLPIIDTLKNLVASGDRITKIQAVLSGSLNFVFNTYKAEEPFYKTVEMAMKEGYTEPDPKIDLSGVDVARKILILARESGHKMELEDIESEDFLSEDSLATTNNEDFFELLKKDEPKFQEIYKSAEEKGEQLKYVAQLENGKAVVGLQSVDAQHPFYNLSGSDNIVLFFTERYPEQPLIVKGAGAGAEVTASGIFADVIRIGKK</sequence>
<dbReference type="InterPro" id="IPR042199">
    <property type="entry name" value="AsparK_Bifunc_asparK/hSer_DH"/>
</dbReference>
<keyword evidence="14" id="KW-0547">Nucleotide-binding</keyword>
<dbReference type="InterPro" id="IPR019811">
    <property type="entry name" value="HDH_CS"/>
</dbReference>
<evidence type="ECO:0000256" key="12">
    <source>
        <dbReference type="ARBA" id="ARBA00022697"/>
    </source>
</evidence>
<dbReference type="InterPro" id="IPR018042">
    <property type="entry name" value="Aspartate_kinase_CS"/>
</dbReference>
<dbReference type="AlphaFoldDB" id="A0A0Q9Z8B4"/>
<dbReference type="PROSITE" id="PS51671">
    <property type="entry name" value="ACT"/>
    <property type="match status" value="1"/>
</dbReference>
<evidence type="ECO:0000256" key="1">
    <source>
        <dbReference type="ARBA" id="ARBA00001920"/>
    </source>
</evidence>
<keyword evidence="13" id="KW-0479">Metal-binding</keyword>
<dbReference type="SUPFAM" id="SSF55347">
    <property type="entry name" value="Glyceraldehyde-3-phosphate dehydrogenase-like, C-terminal domain"/>
    <property type="match status" value="1"/>
</dbReference>
<reference evidence="29" key="1">
    <citation type="submission" date="2015-10" db="EMBL/GenBank/DDBJ databases">
        <title>Draft genome sequence of Salegentibacter mishustinae KCTC 12263.</title>
        <authorList>
            <person name="Lin W."/>
            <person name="Zheng Q."/>
        </authorList>
    </citation>
    <scope>NUCLEOTIDE SEQUENCE [LARGE SCALE GENOMIC DNA]</scope>
    <source>
        <strain evidence="29">KCTC 12263</strain>
    </source>
</reference>
<evidence type="ECO:0000256" key="16">
    <source>
        <dbReference type="ARBA" id="ARBA00022840"/>
    </source>
</evidence>
<keyword evidence="19" id="KW-0520">NAD</keyword>
<dbReference type="RefSeq" id="WP_057481670.1">
    <property type="nucleotide sequence ID" value="NZ_BMWR01000003.1"/>
</dbReference>
<evidence type="ECO:0000256" key="22">
    <source>
        <dbReference type="ARBA" id="ARBA00023167"/>
    </source>
</evidence>
<dbReference type="GO" id="GO:0004072">
    <property type="term" value="F:aspartate kinase activity"/>
    <property type="evidence" value="ECO:0007669"/>
    <property type="project" value="UniProtKB-EC"/>
</dbReference>
<comment type="cofactor">
    <cofactor evidence="1">
        <name>a metal cation</name>
        <dbReference type="ChEBI" id="CHEBI:25213"/>
    </cofactor>
</comment>
<dbReference type="InterPro" id="IPR011147">
    <property type="entry name" value="Bifunc_Aspkin/hSer_DH"/>
</dbReference>
<dbReference type="Gene3D" id="3.30.2130.10">
    <property type="entry name" value="VC0802-like"/>
    <property type="match status" value="1"/>
</dbReference>
<dbReference type="SUPFAM" id="SSF55021">
    <property type="entry name" value="ACT-like"/>
    <property type="match status" value="2"/>
</dbReference>
<keyword evidence="10" id="KW-0028">Amino-acid biosynthesis</keyword>
<keyword evidence="23" id="KW-0511">Multifunctional enzyme</keyword>
<evidence type="ECO:0000256" key="23">
    <source>
        <dbReference type="ARBA" id="ARBA00023268"/>
    </source>
</evidence>
<dbReference type="NCBIfam" id="TIGR00657">
    <property type="entry name" value="asp_kinases"/>
    <property type="match status" value="1"/>
</dbReference>
<dbReference type="Gene3D" id="3.40.50.720">
    <property type="entry name" value="NAD(P)-binding Rossmann-like Domain"/>
    <property type="match status" value="1"/>
</dbReference>
<comment type="subunit">
    <text evidence="9">Homotetramer.</text>
</comment>
<evidence type="ECO:0000256" key="27">
    <source>
        <dbReference type="ARBA" id="ARBA00049031"/>
    </source>
</evidence>
<keyword evidence="16" id="KW-0067">ATP-binding</keyword>
<dbReference type="GO" id="GO:0046872">
    <property type="term" value="F:metal ion binding"/>
    <property type="evidence" value="ECO:0007669"/>
    <property type="project" value="UniProtKB-KW"/>
</dbReference>
<evidence type="ECO:0000256" key="26">
    <source>
        <dbReference type="ARBA" id="ARBA00048841"/>
    </source>
</evidence>
<evidence type="ECO:0000256" key="19">
    <source>
        <dbReference type="ARBA" id="ARBA00023027"/>
    </source>
</evidence>
<evidence type="ECO:0000313" key="30">
    <source>
        <dbReference type="Proteomes" id="UP000051643"/>
    </source>
</evidence>
<evidence type="ECO:0000256" key="17">
    <source>
        <dbReference type="ARBA" id="ARBA00022857"/>
    </source>
</evidence>
<evidence type="ECO:0000256" key="18">
    <source>
        <dbReference type="ARBA" id="ARBA00023002"/>
    </source>
</evidence>
<dbReference type="GO" id="GO:0009086">
    <property type="term" value="P:methionine biosynthetic process"/>
    <property type="evidence" value="ECO:0007669"/>
    <property type="project" value="UniProtKB-KW"/>
</dbReference>
<dbReference type="CDD" id="cd04922">
    <property type="entry name" value="ACT_AKi-HSDH-ThrA_2"/>
    <property type="match status" value="1"/>
</dbReference>
<dbReference type="InterPro" id="IPR001048">
    <property type="entry name" value="Asp/Glu/Uridylate_kinase"/>
</dbReference>
<keyword evidence="15 29" id="KW-0418">Kinase</keyword>
<keyword evidence="17" id="KW-0521">NADP</keyword>
<dbReference type="InterPro" id="IPR005106">
    <property type="entry name" value="Asp/hSer_DH_NAD-bd"/>
</dbReference>
<dbReference type="Pfam" id="PF00696">
    <property type="entry name" value="AA_kinase"/>
    <property type="match status" value="1"/>
</dbReference>
<evidence type="ECO:0000256" key="6">
    <source>
        <dbReference type="ARBA" id="ARBA00005139"/>
    </source>
</evidence>
<dbReference type="InterPro" id="IPR049638">
    <property type="entry name" value="AK-HD"/>
</dbReference>
<comment type="pathway">
    <text evidence="5">Amino-acid biosynthesis; L-methionine biosynthesis via de novo pathway; L-homoserine from L-aspartate: step 3/3.</text>
</comment>
<comment type="similarity">
    <text evidence="8">In the N-terminal section; belongs to the aspartokinase family.</text>
</comment>
<comment type="catalytic activity">
    <reaction evidence="25">
        <text>L-aspartate + ATP = 4-phospho-L-aspartate + ADP</text>
        <dbReference type="Rhea" id="RHEA:23776"/>
        <dbReference type="ChEBI" id="CHEBI:29991"/>
        <dbReference type="ChEBI" id="CHEBI:30616"/>
        <dbReference type="ChEBI" id="CHEBI:57535"/>
        <dbReference type="ChEBI" id="CHEBI:456216"/>
        <dbReference type="EC" id="2.7.2.4"/>
    </reaction>
    <physiologicalReaction direction="left-to-right" evidence="25">
        <dbReference type="Rhea" id="RHEA:23777"/>
    </physiologicalReaction>
</comment>
<dbReference type="GO" id="GO:0009088">
    <property type="term" value="P:threonine biosynthetic process"/>
    <property type="evidence" value="ECO:0007669"/>
    <property type="project" value="UniProtKB-UniPathway"/>
</dbReference>
<dbReference type="PROSITE" id="PS01042">
    <property type="entry name" value="HOMOSER_DHGENASE"/>
    <property type="match status" value="1"/>
</dbReference>
<dbReference type="PIRSF" id="PIRSF000727">
    <property type="entry name" value="ThrA"/>
    <property type="match status" value="1"/>
</dbReference>
<dbReference type="Gene3D" id="1.20.120.1320">
    <property type="entry name" value="Aspartokinase, catalytic domain"/>
    <property type="match status" value="1"/>
</dbReference>
<dbReference type="FunFam" id="3.30.2130.10:FF:000001">
    <property type="entry name" value="Bifunctional aspartokinase/homoserine dehydrogenase"/>
    <property type="match status" value="1"/>
</dbReference>
<dbReference type="InterPro" id="IPR001341">
    <property type="entry name" value="Asp_kinase"/>
</dbReference>
<evidence type="ECO:0000256" key="4">
    <source>
        <dbReference type="ARBA" id="ARBA00005056"/>
    </source>
</evidence>
<dbReference type="NCBIfam" id="NF006959">
    <property type="entry name" value="PRK09436.1"/>
    <property type="match status" value="1"/>
</dbReference>
<organism evidence="29 30">
    <name type="scientific">Salegentibacter mishustinae</name>
    <dbReference type="NCBI Taxonomy" id="270918"/>
    <lineage>
        <taxon>Bacteria</taxon>
        <taxon>Pseudomonadati</taxon>
        <taxon>Bacteroidota</taxon>
        <taxon>Flavobacteriia</taxon>
        <taxon>Flavobacteriales</taxon>
        <taxon>Flavobacteriaceae</taxon>
        <taxon>Salegentibacter</taxon>
    </lineage>
</organism>
<evidence type="ECO:0000256" key="25">
    <source>
        <dbReference type="ARBA" id="ARBA00048561"/>
    </source>
</evidence>
<accession>A0A0Q9Z8B4</accession>
<keyword evidence="18" id="KW-0560">Oxidoreductase</keyword>
<comment type="function">
    <text evidence="24">Bifunctional aspartate kinase and homoserine dehydrogenase that catalyzes the first and the third steps toward the synthesis of lysine, methionine and threonine from aspartate.</text>
</comment>
<evidence type="ECO:0000313" key="29">
    <source>
        <dbReference type="EMBL" id="KRG29200.1"/>
    </source>
</evidence>
<evidence type="ECO:0000256" key="24">
    <source>
        <dbReference type="ARBA" id="ARBA00044938"/>
    </source>
</evidence>
<evidence type="ECO:0000256" key="21">
    <source>
        <dbReference type="ARBA" id="ARBA00023154"/>
    </source>
</evidence>
<keyword evidence="20" id="KW-0915">Sodium</keyword>
<protein>
    <submittedName>
        <fullName evidence="29">Aspartate kinase</fullName>
    </submittedName>
</protein>
<comment type="pathway">
    <text evidence="6">Amino-acid biosynthesis; L-threonine biosynthesis; L-threonine from L-aspartate: step 1/5.</text>
</comment>
<dbReference type="InterPro" id="IPR045865">
    <property type="entry name" value="ACT-like_dom_sf"/>
</dbReference>
<dbReference type="PANTHER" id="PTHR43070">
    <property type="match status" value="1"/>
</dbReference>
<keyword evidence="11" id="KW-0808">Transferase</keyword>
<comment type="pathway">
    <text evidence="3">Amino-acid biosynthesis; L-methionine biosynthesis via de novo pathway; L-homoserine from L-aspartate: step 1/3.</text>
</comment>
<dbReference type="InterPro" id="IPR001342">
    <property type="entry name" value="HDH_cat"/>
</dbReference>
<dbReference type="Proteomes" id="UP000051643">
    <property type="component" value="Unassembled WGS sequence"/>
</dbReference>
<dbReference type="GO" id="GO:0005524">
    <property type="term" value="F:ATP binding"/>
    <property type="evidence" value="ECO:0007669"/>
    <property type="project" value="UniProtKB-KW"/>
</dbReference>
<evidence type="ECO:0000256" key="2">
    <source>
        <dbReference type="ARBA" id="ARBA00004766"/>
    </source>
</evidence>
<dbReference type="OrthoDB" id="9799110at2"/>
<dbReference type="Gene3D" id="3.30.360.10">
    <property type="entry name" value="Dihydrodipicolinate Reductase, domain 2"/>
    <property type="match status" value="1"/>
</dbReference>
<dbReference type="PANTHER" id="PTHR43070:SF5">
    <property type="entry name" value="HOMOSERINE DEHYDROGENASE"/>
    <property type="match status" value="1"/>
</dbReference>
<dbReference type="Pfam" id="PF03447">
    <property type="entry name" value="NAD_binding_3"/>
    <property type="match status" value="1"/>
</dbReference>
<dbReference type="PROSITE" id="PS00324">
    <property type="entry name" value="ASPARTOKINASE"/>
    <property type="match status" value="1"/>
</dbReference>
<dbReference type="Pfam" id="PF00742">
    <property type="entry name" value="Homoserine_dh"/>
    <property type="match status" value="1"/>
</dbReference>
<evidence type="ECO:0000256" key="10">
    <source>
        <dbReference type="ARBA" id="ARBA00022605"/>
    </source>
</evidence>
<dbReference type="SUPFAM" id="SSF53633">
    <property type="entry name" value="Carbamate kinase-like"/>
    <property type="match status" value="1"/>
</dbReference>
<dbReference type="GO" id="GO:0004412">
    <property type="term" value="F:homoserine dehydrogenase activity"/>
    <property type="evidence" value="ECO:0007669"/>
    <property type="project" value="UniProtKB-EC"/>
</dbReference>
<dbReference type="UniPathway" id="UPA00034">
    <property type="reaction ID" value="UER00015"/>
</dbReference>
<dbReference type="InterPro" id="IPR036393">
    <property type="entry name" value="AceGlu_kinase-like_sf"/>
</dbReference>
<comment type="similarity">
    <text evidence="7">In the C-terminal section; belongs to the homoserine dehydrogenase family.</text>
</comment>